<dbReference type="InterPro" id="IPR003663">
    <property type="entry name" value="Sugar/inositol_transpt"/>
</dbReference>
<feature type="domain" description="Major facilitator superfamily (MFS) profile" evidence="9">
    <location>
        <begin position="1"/>
        <end position="439"/>
    </location>
</feature>
<dbReference type="InterPro" id="IPR036259">
    <property type="entry name" value="MFS_trans_sf"/>
</dbReference>
<feature type="transmembrane region" description="Helical" evidence="8">
    <location>
        <begin position="132"/>
        <end position="151"/>
    </location>
</feature>
<dbReference type="SUPFAM" id="SSF103473">
    <property type="entry name" value="MFS general substrate transporter"/>
    <property type="match status" value="1"/>
</dbReference>
<evidence type="ECO:0000256" key="4">
    <source>
        <dbReference type="ARBA" id="ARBA00022692"/>
    </source>
</evidence>
<evidence type="ECO:0000256" key="6">
    <source>
        <dbReference type="ARBA" id="ARBA00023136"/>
    </source>
</evidence>
<dbReference type="InterPro" id="IPR020846">
    <property type="entry name" value="MFS_dom"/>
</dbReference>
<feature type="transmembrane region" description="Helical" evidence="8">
    <location>
        <begin position="394"/>
        <end position="410"/>
    </location>
</feature>
<sequence length="480" mass="52244">MEQGQKKVVTRIRVNLRLINAYAMDIDTVNTHGAKEAKNSTIQGLINACLQLGALVGALSCSVIGDALGRRKTIFVAGIWAAAGQILQCTAFSLGQFTVGRIILDVGVGQLGVIVPVWQAKSASAGDRGRKVITAGVFICVGFVLSSWINLGFSKAALPPLQWRVSLAIPIVFTFIICISIFTLPESPRWLVQKHRIAEATEALAKLSGIPSDDEHVQYAVCQIRNSLETGPKVSSEDIFGRNDQNRLLHRFALCLVIQTLQQLVGGNLISIYKTSIFQKNLHLQGDIPAIVAASSFTWKFLCSFIPFFAVNRLGRRWIFVISGTGMSMCMVAMAAARSFPASIHAASIVAAVFIFILDFCYPIGFLGGDFLYSAEIAPAHLRAAMSSISTANHWLWNFIITMVTPVALSTIGWKYYIVFAATSACVPLIVLPFLPETINRNLELIDKVFKEAPTVWDIVAMARRLPQGDARPNAGGMGE</sequence>
<feature type="transmembrane region" description="Helical" evidence="8">
    <location>
        <begin position="318"/>
        <end position="337"/>
    </location>
</feature>
<dbReference type="GO" id="GO:0016020">
    <property type="term" value="C:membrane"/>
    <property type="evidence" value="ECO:0007669"/>
    <property type="project" value="UniProtKB-SubCell"/>
</dbReference>
<reference evidence="10 11" key="1">
    <citation type="submission" date="2019-04" db="EMBL/GenBank/DDBJ databases">
        <title>Friends and foes A comparative genomics study of 23 Aspergillus species from section Flavi.</title>
        <authorList>
            <consortium name="DOE Joint Genome Institute"/>
            <person name="Kjaerbolling I."/>
            <person name="Vesth T."/>
            <person name="Frisvad J.C."/>
            <person name="Nybo J.L."/>
            <person name="Theobald S."/>
            <person name="Kildgaard S."/>
            <person name="Isbrandt T."/>
            <person name="Kuo A."/>
            <person name="Sato A."/>
            <person name="Lyhne E.K."/>
            <person name="Kogle M.E."/>
            <person name="Wiebenga A."/>
            <person name="Kun R.S."/>
            <person name="Lubbers R.J."/>
            <person name="Makela M.R."/>
            <person name="Barry K."/>
            <person name="Chovatia M."/>
            <person name="Clum A."/>
            <person name="Daum C."/>
            <person name="Haridas S."/>
            <person name="He G."/>
            <person name="LaButti K."/>
            <person name="Lipzen A."/>
            <person name="Mondo S."/>
            <person name="Riley R."/>
            <person name="Salamov A."/>
            <person name="Simmons B.A."/>
            <person name="Magnuson J.K."/>
            <person name="Henrissat B."/>
            <person name="Mortensen U.H."/>
            <person name="Larsen T.O."/>
            <person name="Devries R.P."/>
            <person name="Grigoriev I.V."/>
            <person name="Machida M."/>
            <person name="Baker S.E."/>
            <person name="Andersen M.R."/>
        </authorList>
    </citation>
    <scope>NUCLEOTIDE SEQUENCE [LARGE SCALE GENOMIC DNA]</scope>
    <source>
        <strain evidence="10 11">CBS 117626</strain>
    </source>
</reference>
<name>A0A5N6V7Y3_ASPTM</name>
<keyword evidence="6 8" id="KW-0472">Membrane</keyword>
<dbReference type="OrthoDB" id="6612291at2759"/>
<dbReference type="InterPro" id="IPR005828">
    <property type="entry name" value="MFS_sugar_transport-like"/>
</dbReference>
<evidence type="ECO:0000256" key="1">
    <source>
        <dbReference type="ARBA" id="ARBA00004141"/>
    </source>
</evidence>
<feature type="transmembrane region" description="Helical" evidence="8">
    <location>
        <begin position="349"/>
        <end position="373"/>
    </location>
</feature>
<evidence type="ECO:0000259" key="9">
    <source>
        <dbReference type="PROSITE" id="PS50850"/>
    </source>
</evidence>
<comment type="subcellular location">
    <subcellularLocation>
        <location evidence="1">Membrane</location>
        <topology evidence="1">Multi-pass membrane protein</topology>
    </subcellularLocation>
</comment>
<dbReference type="Pfam" id="PF00083">
    <property type="entry name" value="Sugar_tr"/>
    <property type="match status" value="1"/>
</dbReference>
<keyword evidence="4 8" id="KW-0812">Transmembrane</keyword>
<evidence type="ECO:0000313" key="11">
    <source>
        <dbReference type="Proteomes" id="UP000326950"/>
    </source>
</evidence>
<keyword evidence="5 8" id="KW-1133">Transmembrane helix</keyword>
<dbReference type="GO" id="GO:0005351">
    <property type="term" value="F:carbohydrate:proton symporter activity"/>
    <property type="evidence" value="ECO:0007669"/>
    <property type="project" value="TreeGrafter"/>
</dbReference>
<feature type="transmembrane region" description="Helical" evidence="8">
    <location>
        <begin position="288"/>
        <end position="311"/>
    </location>
</feature>
<evidence type="ECO:0000256" key="7">
    <source>
        <dbReference type="RuleBase" id="RU003346"/>
    </source>
</evidence>
<keyword evidence="10" id="KW-0762">Sugar transport</keyword>
<dbReference type="PANTHER" id="PTHR48022">
    <property type="entry name" value="PLASTIDIC GLUCOSE TRANSPORTER 4"/>
    <property type="match status" value="1"/>
</dbReference>
<feature type="transmembrane region" description="Helical" evidence="8">
    <location>
        <begin position="102"/>
        <end position="120"/>
    </location>
</feature>
<comment type="similarity">
    <text evidence="2 7">Belongs to the major facilitator superfamily. Sugar transporter (TC 2.A.1.1) family.</text>
</comment>
<dbReference type="Proteomes" id="UP000326950">
    <property type="component" value="Unassembled WGS sequence"/>
</dbReference>
<dbReference type="AlphaFoldDB" id="A0A5N6V7Y3"/>
<dbReference type="NCBIfam" id="TIGR00879">
    <property type="entry name" value="SP"/>
    <property type="match status" value="1"/>
</dbReference>
<gene>
    <name evidence="10" type="ORF">BDV40DRAFT_314157</name>
</gene>
<feature type="transmembrane region" description="Helical" evidence="8">
    <location>
        <begin position="163"/>
        <end position="184"/>
    </location>
</feature>
<evidence type="ECO:0000256" key="5">
    <source>
        <dbReference type="ARBA" id="ARBA00022989"/>
    </source>
</evidence>
<protein>
    <submittedName>
        <fullName evidence="10">Sugar transporter</fullName>
    </submittedName>
</protein>
<keyword evidence="3 7" id="KW-0813">Transport</keyword>
<evidence type="ECO:0000313" key="10">
    <source>
        <dbReference type="EMBL" id="KAE8166760.1"/>
    </source>
</evidence>
<dbReference type="PANTHER" id="PTHR48022:SF45">
    <property type="entry name" value="MAJOR FACILITATOR SUPERFAMILY (MFS) PROFILE DOMAIN-CONTAINING PROTEIN-RELATED"/>
    <property type="match status" value="1"/>
</dbReference>
<evidence type="ECO:0000256" key="3">
    <source>
        <dbReference type="ARBA" id="ARBA00022448"/>
    </source>
</evidence>
<keyword evidence="11" id="KW-1185">Reference proteome</keyword>
<dbReference type="PRINTS" id="PR00171">
    <property type="entry name" value="SUGRTRNSPORT"/>
</dbReference>
<dbReference type="Gene3D" id="1.20.1250.20">
    <property type="entry name" value="MFS general substrate transporter like domains"/>
    <property type="match status" value="1"/>
</dbReference>
<accession>A0A5N6V7Y3</accession>
<dbReference type="EMBL" id="ML738592">
    <property type="protein sequence ID" value="KAE8166760.1"/>
    <property type="molecule type" value="Genomic_DNA"/>
</dbReference>
<dbReference type="InterPro" id="IPR050360">
    <property type="entry name" value="MFS_Sugar_Transporters"/>
</dbReference>
<feature type="transmembrane region" description="Helical" evidence="8">
    <location>
        <begin position="416"/>
        <end position="435"/>
    </location>
</feature>
<feature type="transmembrane region" description="Helical" evidence="8">
    <location>
        <begin position="252"/>
        <end position="273"/>
    </location>
</feature>
<evidence type="ECO:0000256" key="2">
    <source>
        <dbReference type="ARBA" id="ARBA00010992"/>
    </source>
</evidence>
<organism evidence="10 11">
    <name type="scientific">Aspergillus tamarii</name>
    <dbReference type="NCBI Taxonomy" id="41984"/>
    <lineage>
        <taxon>Eukaryota</taxon>
        <taxon>Fungi</taxon>
        <taxon>Dikarya</taxon>
        <taxon>Ascomycota</taxon>
        <taxon>Pezizomycotina</taxon>
        <taxon>Eurotiomycetes</taxon>
        <taxon>Eurotiomycetidae</taxon>
        <taxon>Eurotiales</taxon>
        <taxon>Aspergillaceae</taxon>
        <taxon>Aspergillus</taxon>
        <taxon>Aspergillus subgen. Circumdati</taxon>
    </lineage>
</organism>
<evidence type="ECO:0000256" key="8">
    <source>
        <dbReference type="SAM" id="Phobius"/>
    </source>
</evidence>
<dbReference type="PROSITE" id="PS50850">
    <property type="entry name" value="MFS"/>
    <property type="match status" value="1"/>
</dbReference>
<proteinExistence type="inferred from homology"/>
<feature type="transmembrane region" description="Helical" evidence="8">
    <location>
        <begin position="75"/>
        <end position="96"/>
    </location>
</feature>